<evidence type="ECO:0000256" key="3">
    <source>
        <dbReference type="RuleBase" id="RU000590"/>
    </source>
</evidence>
<keyword evidence="5" id="KW-0645">Protease</keyword>
<evidence type="ECO:0000256" key="2">
    <source>
        <dbReference type="ARBA" id="ARBA00022801"/>
    </source>
</evidence>
<dbReference type="PANTHER" id="PTHR46112:SF2">
    <property type="entry name" value="XAA-PRO AMINOPEPTIDASE P-RELATED"/>
    <property type="match status" value="1"/>
</dbReference>
<dbReference type="InterPro" id="IPR001131">
    <property type="entry name" value="Peptidase_M24B_aminopep-P_CS"/>
</dbReference>
<dbReference type="GO" id="GO:0004177">
    <property type="term" value="F:aminopeptidase activity"/>
    <property type="evidence" value="ECO:0007669"/>
    <property type="project" value="UniProtKB-KW"/>
</dbReference>
<name>A0A7C4Q3H2_9CHLR</name>
<dbReference type="InterPro" id="IPR036005">
    <property type="entry name" value="Creatinase/aminopeptidase-like"/>
</dbReference>
<keyword evidence="2" id="KW-0378">Hydrolase</keyword>
<proteinExistence type="inferred from homology"/>
<dbReference type="Gene3D" id="3.90.230.10">
    <property type="entry name" value="Creatinase/methionine aminopeptidase superfamily"/>
    <property type="match status" value="1"/>
</dbReference>
<comment type="similarity">
    <text evidence="3">Belongs to the peptidase M24B family.</text>
</comment>
<dbReference type="CDD" id="cd01066">
    <property type="entry name" value="APP_MetAP"/>
    <property type="match status" value="1"/>
</dbReference>
<feature type="domain" description="Peptidase M24" evidence="4">
    <location>
        <begin position="161"/>
        <end position="388"/>
    </location>
</feature>
<keyword evidence="5" id="KW-0031">Aminopeptidase</keyword>
<keyword evidence="1 3" id="KW-0479">Metal-binding</keyword>
<dbReference type="GO" id="GO:0046872">
    <property type="term" value="F:metal ion binding"/>
    <property type="evidence" value="ECO:0007669"/>
    <property type="project" value="UniProtKB-KW"/>
</dbReference>
<dbReference type="InterPro" id="IPR029149">
    <property type="entry name" value="Creatin/AminoP/Spt16_N"/>
</dbReference>
<evidence type="ECO:0000313" key="5">
    <source>
        <dbReference type="EMBL" id="HGS87390.1"/>
    </source>
</evidence>
<organism evidence="5">
    <name type="scientific">Bellilinea caldifistulae</name>
    <dbReference type="NCBI Taxonomy" id="360411"/>
    <lineage>
        <taxon>Bacteria</taxon>
        <taxon>Bacillati</taxon>
        <taxon>Chloroflexota</taxon>
        <taxon>Anaerolineae</taxon>
        <taxon>Anaerolineales</taxon>
        <taxon>Anaerolineaceae</taxon>
        <taxon>Bellilinea</taxon>
    </lineage>
</organism>
<dbReference type="EMBL" id="DSXR01000074">
    <property type="protein sequence ID" value="HGS87390.1"/>
    <property type="molecule type" value="Genomic_DNA"/>
</dbReference>
<dbReference type="AlphaFoldDB" id="A0A7C4Q3H2"/>
<reference evidence="5" key="1">
    <citation type="journal article" date="2020" name="mSystems">
        <title>Genome- and Community-Level Interaction Insights into Carbon Utilization and Element Cycling Functions of Hydrothermarchaeota in Hydrothermal Sediment.</title>
        <authorList>
            <person name="Zhou Z."/>
            <person name="Liu Y."/>
            <person name="Xu W."/>
            <person name="Pan J."/>
            <person name="Luo Z.H."/>
            <person name="Li M."/>
        </authorList>
    </citation>
    <scope>NUCLEOTIDE SEQUENCE [LARGE SCALE GENOMIC DNA]</scope>
    <source>
        <strain evidence="5">SpSt-556</strain>
    </source>
</reference>
<accession>A0A7C4Q3H2</accession>
<dbReference type="SUPFAM" id="SSF53092">
    <property type="entry name" value="Creatinase/prolidase N-terminal domain"/>
    <property type="match status" value="1"/>
</dbReference>
<dbReference type="InterPro" id="IPR050659">
    <property type="entry name" value="Peptidase_M24B"/>
</dbReference>
<comment type="caution">
    <text evidence="5">The sequence shown here is derived from an EMBL/GenBank/DDBJ whole genome shotgun (WGS) entry which is preliminary data.</text>
</comment>
<dbReference type="PROSITE" id="PS00491">
    <property type="entry name" value="PROLINE_PEPTIDASE"/>
    <property type="match status" value="1"/>
</dbReference>
<dbReference type="Pfam" id="PF00557">
    <property type="entry name" value="Peptidase_M24"/>
    <property type="match status" value="1"/>
</dbReference>
<evidence type="ECO:0000256" key="1">
    <source>
        <dbReference type="ARBA" id="ARBA00022723"/>
    </source>
</evidence>
<protein>
    <submittedName>
        <fullName evidence="5">Aminopeptidase P family protein</fullName>
    </submittedName>
</protein>
<sequence length="411" mass="46011">MKTQIDTLMQEHRIDALLVTGSAIHNPAMVYLTGGGHITSADLVKPRHQQAILFCGPMERDEAAKSGLSVRLYSDYPLKPLLEQAGQDYTRALAMRYRQMLSDVGVNRGRVALYGQVEIGPIFGILKELSNLLPEIEWVGFARDPILMPAMMTKEPQEIERIRHMAQITTEVVGRTADFLVHHRVENEVLIRPDGKPLTVGDVKSRINLWLSELGAENPEGTIFAIGRDAGVPHSSGNPADLIRLGKTIVFDIFPCEAGGGYYYDFTRTWSLGYASDEALELYRQVQNTYDTIVSELTLNTPFSHYQQRTCQLFEQLGHPTIQSDPQTQEGYVHSVGHGLGLRIHEMPFSGAVAGDQDELVPGVVFTIEPGLYYPSRDMGFRIEDTYVACENGTFERLADYPYDFVLPMRT</sequence>
<dbReference type="PANTHER" id="PTHR46112">
    <property type="entry name" value="AMINOPEPTIDASE"/>
    <property type="match status" value="1"/>
</dbReference>
<gene>
    <name evidence="5" type="ORF">ENT17_07195</name>
</gene>
<evidence type="ECO:0000259" key="4">
    <source>
        <dbReference type="Pfam" id="PF00557"/>
    </source>
</evidence>
<dbReference type="InterPro" id="IPR000994">
    <property type="entry name" value="Pept_M24"/>
</dbReference>
<dbReference type="SUPFAM" id="SSF55920">
    <property type="entry name" value="Creatinase/aminopeptidase"/>
    <property type="match status" value="1"/>
</dbReference>